<reference evidence="1 2" key="1">
    <citation type="journal article" date="2003" name="Nat. Genet.">
        <title>Comparative analysis of the genome sequences of Bordetella pertussis, Bordetella parapertussis and Bordetella bronchiseptica.</title>
        <authorList>
            <person name="Parkhill J."/>
            <person name="Sebaihia M."/>
            <person name="Preston A."/>
            <person name="Murphy L.D."/>
            <person name="Thomson N.R."/>
            <person name="Harris D.E."/>
            <person name="Holden M.T.G."/>
            <person name="Churcher C.M."/>
            <person name="Bentley S.D."/>
            <person name="Mungall K.L."/>
            <person name="Cerdeno-Tarraga A.-M."/>
            <person name="Temple L."/>
            <person name="James K.D."/>
            <person name="Harris B."/>
            <person name="Quail M.A."/>
            <person name="Achtman M."/>
            <person name="Atkin R."/>
            <person name="Baker S."/>
            <person name="Basham D."/>
            <person name="Bason N."/>
            <person name="Cherevach I."/>
            <person name="Chillingworth T."/>
            <person name="Collins M."/>
            <person name="Cronin A."/>
            <person name="Davis P."/>
            <person name="Doggett J."/>
            <person name="Feltwell T."/>
            <person name="Goble A."/>
            <person name="Hamlin N."/>
            <person name="Hauser H."/>
            <person name="Holroyd S."/>
            <person name="Jagels K."/>
            <person name="Leather S."/>
            <person name="Moule S."/>
            <person name="Norberczak H."/>
            <person name="O'Neil S."/>
            <person name="Ormond D."/>
            <person name="Price C."/>
            <person name="Rabbinowitsch E."/>
            <person name="Rutter S."/>
            <person name="Sanders M."/>
            <person name="Saunders D."/>
            <person name="Seeger K."/>
            <person name="Sharp S."/>
            <person name="Simmonds M."/>
            <person name="Skelton J."/>
            <person name="Squares R."/>
            <person name="Squares S."/>
            <person name="Stevens K."/>
            <person name="Unwin L."/>
            <person name="Whitehead S."/>
            <person name="Barrell B.G."/>
            <person name="Maskell D.J."/>
        </authorList>
    </citation>
    <scope>NUCLEOTIDE SEQUENCE [LARGE SCALE GENOMIC DNA]</scope>
    <source>
        <strain evidence="1 2">ATCC BAA-588 / NCTC 13252 / RB50</strain>
    </source>
</reference>
<dbReference type="HOGENOM" id="CLU_3395368_0_0_4"/>
<organism evidence="1 2">
    <name type="scientific">Bordetella bronchiseptica (strain ATCC BAA-588 / NCTC 13252 / RB50)</name>
    <name type="common">Alcaligenes bronchisepticus</name>
    <dbReference type="NCBI Taxonomy" id="257310"/>
    <lineage>
        <taxon>Bacteria</taxon>
        <taxon>Pseudomonadati</taxon>
        <taxon>Pseudomonadota</taxon>
        <taxon>Betaproteobacteria</taxon>
        <taxon>Burkholderiales</taxon>
        <taxon>Alcaligenaceae</taxon>
        <taxon>Bordetella</taxon>
    </lineage>
</organism>
<dbReference type="KEGG" id="bbr:BB3636"/>
<dbReference type="AlphaFoldDB" id="A0A0H3LS82"/>
<evidence type="ECO:0000313" key="1">
    <source>
        <dbReference type="EMBL" id="CAE35609.1"/>
    </source>
</evidence>
<dbReference type="EMBL" id="BX640448">
    <property type="protein sequence ID" value="CAE35609.1"/>
    <property type="molecule type" value="Genomic_DNA"/>
</dbReference>
<protein>
    <submittedName>
        <fullName evidence="1">Uncharacterized protein</fullName>
    </submittedName>
</protein>
<proteinExistence type="predicted"/>
<dbReference type="Proteomes" id="UP000001027">
    <property type="component" value="Chromosome"/>
</dbReference>
<name>A0A0H3LS82_BORBR</name>
<gene>
    <name evidence="1" type="ordered locus">BB3636</name>
</gene>
<sequence length="31" mass="3591">MALKGMYDLYGVCAGRFVDYVDHVNRPRESQ</sequence>
<accession>A0A0H3LS82</accession>
<evidence type="ECO:0000313" key="2">
    <source>
        <dbReference type="Proteomes" id="UP000001027"/>
    </source>
</evidence>